<dbReference type="AlphaFoldDB" id="A0A1L7X1S9"/>
<sequence length="525" mass="58139">MASFGSALRSFWHTMTSYDRHSSFDSPYRTGQHVPLSQSRHAPLTSIATTASESRADINSPYFEDADRHSMTALNGGAYPNSPHPHSPSPISPSPYSPGMRSTDALRRTNTNENFENVTPGEIQLQAFQEGLPPPPPVGHSWKRIDRWAEENYPELFDQLGEGCTTNDLNELEHMLDCSLPMEVRESLQVHDGQERGGTPTGIIFGSMLLDCEEMVQEWENWKKVNAEYLTESVNFKPAAPAKALGGSSSSSSKAPQQAGQNPSGDKICFLSKIHNLQTPFKRSTHTLPGFHWFEIGEETTWLLIWHLVQLENGVRSWSDFLAKVADDLNSGKWFVDEDTNELKLREFKSGKVEPGYLEILRWRVDQKYGRRNVRRRSVAPQNGQPSGSPTGSPYASPTAEVGGEPRGRSMQRFSGASPVASPNRPNYGKSSPLSRVAEEAGSSPIKVHTNGIKPEKLVEVETPRPSEDQRDSKGKKALESLLERVSLDGDKENSKNGEVNVPLVNGNGKNATVEDDTTMKTIEI</sequence>
<dbReference type="SMART" id="SM00860">
    <property type="entry name" value="SMI1_KNR4"/>
    <property type="match status" value="1"/>
</dbReference>
<dbReference type="PIRSF" id="PIRSF017023">
    <property type="entry name" value="KNR4"/>
    <property type="match status" value="1"/>
</dbReference>
<keyword evidence="5" id="KW-1185">Reference proteome</keyword>
<dbReference type="InterPro" id="IPR009203">
    <property type="entry name" value="Knr4/Smi1"/>
</dbReference>
<dbReference type="Proteomes" id="UP000184330">
    <property type="component" value="Unassembled WGS sequence"/>
</dbReference>
<feature type="region of interest" description="Disordered" evidence="2">
    <location>
        <begin position="241"/>
        <end position="264"/>
    </location>
</feature>
<feature type="compositionally biased region" description="Polar residues" evidence="2">
    <location>
        <begin position="380"/>
        <end position="396"/>
    </location>
</feature>
<reference evidence="4 5" key="1">
    <citation type="submission" date="2016-03" db="EMBL/GenBank/DDBJ databases">
        <authorList>
            <person name="Ploux O."/>
        </authorList>
    </citation>
    <scope>NUCLEOTIDE SEQUENCE [LARGE SCALE GENOMIC DNA]</scope>
    <source>
        <strain evidence="4 5">UAMH 11012</strain>
    </source>
</reference>
<dbReference type="GO" id="GO:0070880">
    <property type="term" value="P:fungal-type cell wall beta-glucan biosynthetic process"/>
    <property type="evidence" value="ECO:0007669"/>
    <property type="project" value="TreeGrafter"/>
</dbReference>
<feature type="region of interest" description="Disordered" evidence="2">
    <location>
        <begin position="22"/>
        <end position="42"/>
    </location>
</feature>
<feature type="compositionally biased region" description="Basic and acidic residues" evidence="2">
    <location>
        <begin position="454"/>
        <end position="496"/>
    </location>
</feature>
<dbReference type="InterPro" id="IPR037883">
    <property type="entry name" value="Knr4/Smi1-like_sf"/>
</dbReference>
<dbReference type="GO" id="GO:0043332">
    <property type="term" value="C:mating projection tip"/>
    <property type="evidence" value="ECO:0007669"/>
    <property type="project" value="TreeGrafter"/>
</dbReference>
<dbReference type="Pfam" id="PF09346">
    <property type="entry name" value="SMI1_KNR4"/>
    <property type="match status" value="1"/>
</dbReference>
<dbReference type="InterPro" id="IPR051873">
    <property type="entry name" value="KNR4/SMI1_regulator"/>
</dbReference>
<feature type="domain" description="Knr4/Smi1-like" evidence="3">
    <location>
        <begin position="163"/>
        <end position="324"/>
    </location>
</feature>
<dbReference type="PANTHER" id="PTHR47432:SF1">
    <property type="entry name" value="CELL WALL ASSEMBLY REGULATOR SMI1"/>
    <property type="match status" value="1"/>
</dbReference>
<feature type="region of interest" description="Disordered" evidence="2">
    <location>
        <begin position="374"/>
        <end position="525"/>
    </location>
</feature>
<feature type="compositionally biased region" description="Pro residues" evidence="2">
    <location>
        <begin position="82"/>
        <end position="96"/>
    </location>
</feature>
<protein>
    <submittedName>
        <fullName evidence="4">Probable 1,3-beta-glucan synthase</fullName>
    </submittedName>
</protein>
<feature type="compositionally biased region" description="Low complexity" evidence="2">
    <location>
        <begin position="241"/>
        <end position="261"/>
    </location>
</feature>
<feature type="region of interest" description="Disordered" evidence="2">
    <location>
        <begin position="72"/>
        <end position="103"/>
    </location>
</feature>
<evidence type="ECO:0000259" key="3">
    <source>
        <dbReference type="SMART" id="SM00860"/>
    </source>
</evidence>
<dbReference type="EMBL" id="FJOG01000013">
    <property type="protein sequence ID" value="CZR58986.1"/>
    <property type="molecule type" value="Genomic_DNA"/>
</dbReference>
<comment type="similarity">
    <text evidence="1">Belongs to the KNR4/SMI1 family.</text>
</comment>
<evidence type="ECO:0000256" key="1">
    <source>
        <dbReference type="ARBA" id="ARBA00005303"/>
    </source>
</evidence>
<dbReference type="OrthoDB" id="2305498at2759"/>
<organism evidence="4 5">
    <name type="scientific">Phialocephala subalpina</name>
    <dbReference type="NCBI Taxonomy" id="576137"/>
    <lineage>
        <taxon>Eukaryota</taxon>
        <taxon>Fungi</taxon>
        <taxon>Dikarya</taxon>
        <taxon>Ascomycota</taxon>
        <taxon>Pezizomycotina</taxon>
        <taxon>Leotiomycetes</taxon>
        <taxon>Helotiales</taxon>
        <taxon>Mollisiaceae</taxon>
        <taxon>Phialocephala</taxon>
        <taxon>Phialocephala fortinii species complex</taxon>
    </lineage>
</organism>
<evidence type="ECO:0000256" key="2">
    <source>
        <dbReference type="SAM" id="MobiDB-lite"/>
    </source>
</evidence>
<dbReference type="PANTHER" id="PTHR47432">
    <property type="entry name" value="CELL WALL ASSEMBLY REGULATOR SMI1"/>
    <property type="match status" value="1"/>
</dbReference>
<dbReference type="SUPFAM" id="SSF160631">
    <property type="entry name" value="SMI1/KNR4-like"/>
    <property type="match status" value="1"/>
</dbReference>
<dbReference type="InterPro" id="IPR018958">
    <property type="entry name" value="Knr4/Smi1-like_dom"/>
</dbReference>
<gene>
    <name evidence="4" type="ORF">PAC_08878</name>
</gene>
<proteinExistence type="inferred from homology"/>
<name>A0A1L7X1S9_9HELO</name>
<evidence type="ECO:0000313" key="4">
    <source>
        <dbReference type="EMBL" id="CZR58986.1"/>
    </source>
</evidence>
<dbReference type="STRING" id="576137.A0A1L7X1S9"/>
<evidence type="ECO:0000313" key="5">
    <source>
        <dbReference type="Proteomes" id="UP000184330"/>
    </source>
</evidence>
<accession>A0A1L7X1S9</accession>